<evidence type="ECO:0000313" key="2">
    <source>
        <dbReference type="Proteomes" id="UP001283361"/>
    </source>
</evidence>
<organism evidence="1 2">
    <name type="scientific">Elysia crispata</name>
    <name type="common">lettuce slug</name>
    <dbReference type="NCBI Taxonomy" id="231223"/>
    <lineage>
        <taxon>Eukaryota</taxon>
        <taxon>Metazoa</taxon>
        <taxon>Spiralia</taxon>
        <taxon>Lophotrochozoa</taxon>
        <taxon>Mollusca</taxon>
        <taxon>Gastropoda</taxon>
        <taxon>Heterobranchia</taxon>
        <taxon>Euthyneura</taxon>
        <taxon>Panpulmonata</taxon>
        <taxon>Sacoglossa</taxon>
        <taxon>Placobranchoidea</taxon>
        <taxon>Plakobranchidae</taxon>
        <taxon>Elysia</taxon>
    </lineage>
</organism>
<name>A0AAE1E7B8_9GAST</name>
<keyword evidence="2" id="KW-1185">Reference proteome</keyword>
<evidence type="ECO:0000313" key="1">
    <source>
        <dbReference type="EMBL" id="KAK3795583.1"/>
    </source>
</evidence>
<dbReference type="Proteomes" id="UP001283361">
    <property type="component" value="Unassembled WGS sequence"/>
</dbReference>
<protein>
    <submittedName>
        <fullName evidence="1">Uncharacterized protein</fullName>
    </submittedName>
</protein>
<sequence length="79" mass="8471">MFGCSSDGGGGYEHASLSGRFKPVCTNVIVNPLTVETLEVYLQSFSAGQFRLYQSLSGHRRLLTGGPITCGQRKEGNTS</sequence>
<comment type="caution">
    <text evidence="1">The sequence shown here is derived from an EMBL/GenBank/DDBJ whole genome shotgun (WGS) entry which is preliminary data.</text>
</comment>
<dbReference type="EMBL" id="JAWDGP010001032">
    <property type="protein sequence ID" value="KAK3795583.1"/>
    <property type="molecule type" value="Genomic_DNA"/>
</dbReference>
<accession>A0AAE1E7B8</accession>
<gene>
    <name evidence="1" type="ORF">RRG08_013308</name>
</gene>
<reference evidence="1" key="1">
    <citation type="journal article" date="2023" name="G3 (Bethesda)">
        <title>A reference genome for the long-term kleptoplast-retaining sea slug Elysia crispata morphotype clarki.</title>
        <authorList>
            <person name="Eastman K.E."/>
            <person name="Pendleton A.L."/>
            <person name="Shaikh M.A."/>
            <person name="Suttiyut T."/>
            <person name="Ogas R."/>
            <person name="Tomko P."/>
            <person name="Gavelis G."/>
            <person name="Widhalm J.R."/>
            <person name="Wisecaver J.H."/>
        </authorList>
    </citation>
    <scope>NUCLEOTIDE SEQUENCE</scope>
    <source>
        <strain evidence="1">ECLA1</strain>
    </source>
</reference>
<proteinExistence type="predicted"/>
<dbReference type="AlphaFoldDB" id="A0AAE1E7B8"/>